<organism evidence="5 6">
    <name type="scientific">Thermomonospora cellulosilytica</name>
    <dbReference type="NCBI Taxonomy" id="1411118"/>
    <lineage>
        <taxon>Bacteria</taxon>
        <taxon>Bacillati</taxon>
        <taxon>Actinomycetota</taxon>
        <taxon>Actinomycetes</taxon>
        <taxon>Streptosporangiales</taxon>
        <taxon>Thermomonosporaceae</taxon>
        <taxon>Thermomonospora</taxon>
    </lineage>
</organism>
<accession>A0A7W3N097</accession>
<dbReference type="PROSITE" id="PS50801">
    <property type="entry name" value="STAS"/>
    <property type="match status" value="1"/>
</dbReference>
<dbReference type="GO" id="GO:0043856">
    <property type="term" value="F:anti-sigma factor antagonist activity"/>
    <property type="evidence" value="ECO:0007669"/>
    <property type="project" value="InterPro"/>
</dbReference>
<dbReference type="AlphaFoldDB" id="A0A7W3N097"/>
<dbReference type="PANTHER" id="PTHR33495">
    <property type="entry name" value="ANTI-SIGMA FACTOR ANTAGONIST TM_1081-RELATED-RELATED"/>
    <property type="match status" value="1"/>
</dbReference>
<dbReference type="PANTHER" id="PTHR33495:SF2">
    <property type="entry name" value="ANTI-SIGMA FACTOR ANTAGONIST TM_1081-RELATED"/>
    <property type="match status" value="1"/>
</dbReference>
<comment type="caution">
    <text evidence="5">The sequence shown here is derived from an EMBL/GenBank/DDBJ whole genome shotgun (WGS) entry which is preliminary data.</text>
</comment>
<reference evidence="5 6" key="1">
    <citation type="submission" date="2020-08" db="EMBL/GenBank/DDBJ databases">
        <title>Sequencing the genomes of 1000 actinobacteria strains.</title>
        <authorList>
            <person name="Klenk H.-P."/>
        </authorList>
    </citation>
    <scope>NUCLEOTIDE SEQUENCE [LARGE SCALE GENOMIC DNA]</scope>
    <source>
        <strain evidence="5 6">DSM 45823</strain>
    </source>
</reference>
<dbReference type="SUPFAM" id="SSF52091">
    <property type="entry name" value="SpoIIaa-like"/>
    <property type="match status" value="1"/>
</dbReference>
<evidence type="ECO:0000259" key="4">
    <source>
        <dbReference type="PROSITE" id="PS50801"/>
    </source>
</evidence>
<dbReference type="InterPro" id="IPR036513">
    <property type="entry name" value="STAS_dom_sf"/>
</dbReference>
<name>A0A7W3N097_9ACTN</name>
<dbReference type="Proteomes" id="UP000539313">
    <property type="component" value="Unassembled WGS sequence"/>
</dbReference>
<dbReference type="InterPro" id="IPR002645">
    <property type="entry name" value="STAS_dom"/>
</dbReference>
<dbReference type="InterPro" id="IPR003658">
    <property type="entry name" value="Anti-sigma_ant"/>
</dbReference>
<keyword evidence="6" id="KW-1185">Reference proteome</keyword>
<gene>
    <name evidence="5" type="ORF">HNR21_004017</name>
</gene>
<evidence type="ECO:0000313" key="6">
    <source>
        <dbReference type="Proteomes" id="UP000539313"/>
    </source>
</evidence>
<sequence length="143" mass="14967">MAVPRCGRPAGRPQEAGEEPPDLTVTVTGPPGGTPVVHVAGEIDLHTAQLLRTRLIEIGRDLPAAGPARLVVDFADVAFCDATGLGALVGVHNDLRARGGELALARVRPAQRRLFQVTGLDRLFGLYATVAEAAGPRRTSFTG</sequence>
<feature type="region of interest" description="Disordered" evidence="3">
    <location>
        <begin position="1"/>
        <end position="24"/>
    </location>
</feature>
<dbReference type="RefSeq" id="WP_233358741.1">
    <property type="nucleotide sequence ID" value="NZ_JACJII010000001.1"/>
</dbReference>
<evidence type="ECO:0000256" key="1">
    <source>
        <dbReference type="ARBA" id="ARBA00009013"/>
    </source>
</evidence>
<dbReference type="Pfam" id="PF01740">
    <property type="entry name" value="STAS"/>
    <property type="match status" value="1"/>
</dbReference>
<comment type="similarity">
    <text evidence="1 2">Belongs to the anti-sigma-factor antagonist family.</text>
</comment>
<protein>
    <recommendedName>
        <fullName evidence="2">Anti-sigma factor antagonist</fullName>
    </recommendedName>
</protein>
<dbReference type="CDD" id="cd07043">
    <property type="entry name" value="STAS_anti-anti-sigma_factors"/>
    <property type="match status" value="1"/>
</dbReference>
<dbReference type="Gene3D" id="3.30.750.24">
    <property type="entry name" value="STAS domain"/>
    <property type="match status" value="1"/>
</dbReference>
<dbReference type="NCBIfam" id="TIGR00377">
    <property type="entry name" value="ant_ant_sig"/>
    <property type="match status" value="1"/>
</dbReference>
<dbReference type="EMBL" id="JACJII010000001">
    <property type="protein sequence ID" value="MBA9005135.1"/>
    <property type="molecule type" value="Genomic_DNA"/>
</dbReference>
<evidence type="ECO:0000256" key="3">
    <source>
        <dbReference type="SAM" id="MobiDB-lite"/>
    </source>
</evidence>
<proteinExistence type="inferred from homology"/>
<evidence type="ECO:0000313" key="5">
    <source>
        <dbReference type="EMBL" id="MBA9005135.1"/>
    </source>
</evidence>
<feature type="domain" description="STAS" evidence="4">
    <location>
        <begin position="33"/>
        <end position="137"/>
    </location>
</feature>
<evidence type="ECO:0000256" key="2">
    <source>
        <dbReference type="RuleBase" id="RU003749"/>
    </source>
</evidence>